<dbReference type="EMBL" id="LGHJ01000007">
    <property type="protein sequence ID" value="KPL78027.1"/>
    <property type="molecule type" value="Genomic_DNA"/>
</dbReference>
<keyword evidence="6 7" id="KW-0472">Membrane</keyword>
<keyword evidence="4 7" id="KW-0812">Transmembrane</keyword>
<evidence type="ECO:0000256" key="7">
    <source>
        <dbReference type="SAM" id="Phobius"/>
    </source>
</evidence>
<feature type="transmembrane region" description="Helical" evidence="7">
    <location>
        <begin position="204"/>
        <end position="223"/>
    </location>
</feature>
<name>A0A0P6XXA7_9CHLR</name>
<proteinExistence type="inferred from homology"/>
<dbReference type="PANTHER" id="PTHR40074:SF2">
    <property type="entry name" value="O-ACETYLTRANSFERASE WECH"/>
    <property type="match status" value="1"/>
</dbReference>
<evidence type="ECO:0000256" key="2">
    <source>
        <dbReference type="ARBA" id="ARBA00007400"/>
    </source>
</evidence>
<dbReference type="RefSeq" id="WP_061916518.1">
    <property type="nucleotide sequence ID" value="NZ_DF967971.1"/>
</dbReference>
<dbReference type="STRING" id="360411.AC812_02080"/>
<keyword evidence="10" id="KW-1185">Reference proteome</keyword>
<feature type="domain" description="Acyltransferase 3" evidence="8">
    <location>
        <begin position="10"/>
        <end position="346"/>
    </location>
</feature>
<comment type="caution">
    <text evidence="9">The sequence shown here is derived from an EMBL/GenBank/DDBJ whole genome shotgun (WGS) entry which is preliminary data.</text>
</comment>
<evidence type="ECO:0000256" key="3">
    <source>
        <dbReference type="ARBA" id="ARBA00022475"/>
    </source>
</evidence>
<evidence type="ECO:0000313" key="10">
    <source>
        <dbReference type="Proteomes" id="UP000050514"/>
    </source>
</evidence>
<feature type="transmembrane region" description="Helical" evidence="7">
    <location>
        <begin position="164"/>
        <end position="184"/>
    </location>
</feature>
<feature type="transmembrane region" description="Helical" evidence="7">
    <location>
        <begin position="53"/>
        <end position="77"/>
    </location>
</feature>
<dbReference type="AlphaFoldDB" id="A0A0P6XXA7"/>
<comment type="subcellular location">
    <subcellularLocation>
        <location evidence="1">Cell membrane</location>
        <topology evidence="1">Multi-pass membrane protein</topology>
    </subcellularLocation>
</comment>
<dbReference type="Proteomes" id="UP000050514">
    <property type="component" value="Unassembled WGS sequence"/>
</dbReference>
<keyword evidence="3" id="KW-1003">Cell membrane</keyword>
<evidence type="ECO:0000256" key="5">
    <source>
        <dbReference type="ARBA" id="ARBA00022989"/>
    </source>
</evidence>
<dbReference type="GO" id="GO:0005886">
    <property type="term" value="C:plasma membrane"/>
    <property type="evidence" value="ECO:0007669"/>
    <property type="project" value="UniProtKB-SubCell"/>
</dbReference>
<sequence length="368" mass="42385">MIRKLLLLNGIAILFAVYHHSIYWAITAINFWGHRFVSNATPQSLFSPNLFSIFLRITDQIAGVAVPAFLFVSGFLYGFSLNHQSIRQSYRFLQKRIIYLLIPYIIWSSITVVFRLMEGDSYSLTKLARVFLLGEADGPFYYVPLIIQLILLSPFLFRAVKEFPLVAVGIGFLLQFLSGITWYFKILNVSLPQSLNFLNLFKGGYLLSHLLWFIAGLSLFIYREKITSFLKNHRWWILFLIAFFVIFGQIEFQLLINASGNDWINSQSSLITKWLYSLLLLAYVIMGKNIFLSSNIEVLGANSYGIYLSHVIVIEICARLIYHVLPFLLGQTVILLGILVFMGITIPLLMMHLSRKFPIKPIYSYLWG</sequence>
<feature type="transmembrane region" description="Helical" evidence="7">
    <location>
        <begin position="97"/>
        <end position="117"/>
    </location>
</feature>
<keyword evidence="5 7" id="KW-1133">Transmembrane helix</keyword>
<evidence type="ECO:0000256" key="1">
    <source>
        <dbReference type="ARBA" id="ARBA00004651"/>
    </source>
</evidence>
<dbReference type="PANTHER" id="PTHR40074">
    <property type="entry name" value="O-ACETYLTRANSFERASE WECH"/>
    <property type="match status" value="1"/>
</dbReference>
<dbReference type="Pfam" id="PF01757">
    <property type="entry name" value="Acyl_transf_3"/>
    <property type="match status" value="1"/>
</dbReference>
<organism evidence="9 10">
    <name type="scientific">Bellilinea caldifistulae</name>
    <dbReference type="NCBI Taxonomy" id="360411"/>
    <lineage>
        <taxon>Bacteria</taxon>
        <taxon>Bacillati</taxon>
        <taxon>Chloroflexota</taxon>
        <taxon>Anaerolineae</taxon>
        <taxon>Anaerolineales</taxon>
        <taxon>Anaerolineaceae</taxon>
        <taxon>Bellilinea</taxon>
    </lineage>
</organism>
<feature type="transmembrane region" description="Helical" evidence="7">
    <location>
        <begin position="328"/>
        <end position="350"/>
    </location>
</feature>
<evidence type="ECO:0000313" key="9">
    <source>
        <dbReference type="EMBL" id="KPL78027.1"/>
    </source>
</evidence>
<feature type="transmembrane region" description="Helical" evidence="7">
    <location>
        <begin position="7"/>
        <end position="33"/>
    </location>
</feature>
<protein>
    <recommendedName>
        <fullName evidence="8">Acyltransferase 3 domain-containing protein</fullName>
    </recommendedName>
</protein>
<feature type="transmembrane region" description="Helical" evidence="7">
    <location>
        <begin position="274"/>
        <end position="292"/>
    </location>
</feature>
<evidence type="ECO:0000256" key="6">
    <source>
        <dbReference type="ARBA" id="ARBA00023136"/>
    </source>
</evidence>
<feature type="transmembrane region" description="Helical" evidence="7">
    <location>
        <begin position="139"/>
        <end position="157"/>
    </location>
</feature>
<reference evidence="9 10" key="1">
    <citation type="submission" date="2015-07" db="EMBL/GenBank/DDBJ databases">
        <title>Draft genome of Bellilinea caldifistulae DSM 17877.</title>
        <authorList>
            <person name="Hemp J."/>
            <person name="Ward L.M."/>
            <person name="Pace L.A."/>
            <person name="Fischer W.W."/>
        </authorList>
    </citation>
    <scope>NUCLEOTIDE SEQUENCE [LARGE SCALE GENOMIC DNA]</scope>
    <source>
        <strain evidence="9 10">GOMI-1</strain>
    </source>
</reference>
<evidence type="ECO:0000259" key="8">
    <source>
        <dbReference type="Pfam" id="PF01757"/>
    </source>
</evidence>
<dbReference type="InterPro" id="IPR002656">
    <property type="entry name" value="Acyl_transf_3_dom"/>
</dbReference>
<feature type="transmembrane region" description="Helical" evidence="7">
    <location>
        <begin position="304"/>
        <end position="322"/>
    </location>
</feature>
<dbReference type="GO" id="GO:0016413">
    <property type="term" value="F:O-acetyltransferase activity"/>
    <property type="evidence" value="ECO:0007669"/>
    <property type="project" value="TreeGrafter"/>
</dbReference>
<comment type="similarity">
    <text evidence="2">Belongs to the acyltransferase 3 family.</text>
</comment>
<evidence type="ECO:0000256" key="4">
    <source>
        <dbReference type="ARBA" id="ARBA00022692"/>
    </source>
</evidence>
<dbReference type="GO" id="GO:0009246">
    <property type="term" value="P:enterobacterial common antigen biosynthetic process"/>
    <property type="evidence" value="ECO:0007669"/>
    <property type="project" value="TreeGrafter"/>
</dbReference>
<accession>A0A0P6XXA7</accession>
<dbReference type="OrthoDB" id="1072135at2"/>
<gene>
    <name evidence="9" type="ORF">AC812_02080</name>
</gene>
<feature type="transmembrane region" description="Helical" evidence="7">
    <location>
        <begin position="235"/>
        <end position="254"/>
    </location>
</feature>